<dbReference type="KEGG" id="tsph:KIH39_09825"/>
<gene>
    <name evidence="2" type="ORF">KIH39_09825</name>
</gene>
<keyword evidence="3" id="KW-1185">Reference proteome</keyword>
<feature type="compositionally biased region" description="Gly residues" evidence="1">
    <location>
        <begin position="195"/>
        <end position="204"/>
    </location>
</feature>
<accession>A0A8E6B972</accession>
<reference evidence="2" key="1">
    <citation type="submission" date="2021-05" db="EMBL/GenBank/DDBJ databases">
        <title>Complete genome sequence of the cellulolytic planctomycete Telmatocola sphagniphila SP2T and characterization of the first cellulase from planctomycetes.</title>
        <authorList>
            <person name="Rakitin A.L."/>
            <person name="Beletsky A.V."/>
            <person name="Naumoff D.G."/>
            <person name="Kulichevskaya I.S."/>
            <person name="Mardanov A.V."/>
            <person name="Ravin N.V."/>
            <person name="Dedysh S.N."/>
        </authorList>
    </citation>
    <scope>NUCLEOTIDE SEQUENCE</scope>
    <source>
        <strain evidence="2">SP2T</strain>
    </source>
</reference>
<feature type="compositionally biased region" description="Gly residues" evidence="1">
    <location>
        <begin position="223"/>
        <end position="237"/>
    </location>
</feature>
<dbReference type="RefSeq" id="WP_213499154.1">
    <property type="nucleotide sequence ID" value="NZ_CP074694.1"/>
</dbReference>
<protein>
    <submittedName>
        <fullName evidence="2">Uncharacterized protein</fullName>
    </submittedName>
</protein>
<organism evidence="2 3">
    <name type="scientific">Telmatocola sphagniphila</name>
    <dbReference type="NCBI Taxonomy" id="1123043"/>
    <lineage>
        <taxon>Bacteria</taxon>
        <taxon>Pseudomonadati</taxon>
        <taxon>Planctomycetota</taxon>
        <taxon>Planctomycetia</taxon>
        <taxon>Gemmatales</taxon>
        <taxon>Gemmataceae</taxon>
    </lineage>
</organism>
<dbReference type="PROSITE" id="PS51257">
    <property type="entry name" value="PROKAR_LIPOPROTEIN"/>
    <property type="match status" value="1"/>
</dbReference>
<sequence>MVKVVRVLSIGVGMFGLSLSTGCQVCDRYHEAVDPCAMERYNSTARANTMSLYAAQVHNGHILDQTIFNYNFEAETDKLNVSGLDKLDQLVRRRPAPDSRLFLATATDIPYNAENPTAFSEKQRDLDAKRIAAIKKYLASRTAGRPTSFEVYIHDPSDPSISAISARNATTAQLSNYSGGGGAAGGAAGGGATGGGGGGGGATGGNTNNNTNTGNTGNTGNAGNTGGTGTGTGVTPR</sequence>
<dbReference type="AlphaFoldDB" id="A0A8E6B972"/>
<proteinExistence type="predicted"/>
<dbReference type="EMBL" id="CP074694">
    <property type="protein sequence ID" value="QVL34182.1"/>
    <property type="molecule type" value="Genomic_DNA"/>
</dbReference>
<feature type="compositionally biased region" description="Low complexity" evidence="1">
    <location>
        <begin position="205"/>
        <end position="222"/>
    </location>
</feature>
<evidence type="ECO:0000256" key="1">
    <source>
        <dbReference type="SAM" id="MobiDB-lite"/>
    </source>
</evidence>
<evidence type="ECO:0000313" key="2">
    <source>
        <dbReference type="EMBL" id="QVL34182.1"/>
    </source>
</evidence>
<name>A0A8E6B972_9BACT</name>
<dbReference type="Proteomes" id="UP000676194">
    <property type="component" value="Chromosome"/>
</dbReference>
<feature type="region of interest" description="Disordered" evidence="1">
    <location>
        <begin position="195"/>
        <end position="237"/>
    </location>
</feature>
<evidence type="ECO:0000313" key="3">
    <source>
        <dbReference type="Proteomes" id="UP000676194"/>
    </source>
</evidence>